<dbReference type="EMBL" id="MNCJ02000318">
    <property type="protein sequence ID" value="KAF5815814.1"/>
    <property type="molecule type" value="Genomic_DNA"/>
</dbReference>
<keyword evidence="3" id="KW-1185">Reference proteome</keyword>
<feature type="transmembrane region" description="Helical" evidence="1">
    <location>
        <begin position="109"/>
        <end position="134"/>
    </location>
</feature>
<gene>
    <name evidence="2" type="ORF">HanXRQr2_Chr03g0127331</name>
</gene>
<accession>A0A9K3JIS5</accession>
<evidence type="ECO:0000313" key="2">
    <source>
        <dbReference type="EMBL" id="KAF5815814.1"/>
    </source>
</evidence>
<organism evidence="2 3">
    <name type="scientific">Helianthus annuus</name>
    <name type="common">Common sunflower</name>
    <dbReference type="NCBI Taxonomy" id="4232"/>
    <lineage>
        <taxon>Eukaryota</taxon>
        <taxon>Viridiplantae</taxon>
        <taxon>Streptophyta</taxon>
        <taxon>Embryophyta</taxon>
        <taxon>Tracheophyta</taxon>
        <taxon>Spermatophyta</taxon>
        <taxon>Magnoliopsida</taxon>
        <taxon>eudicotyledons</taxon>
        <taxon>Gunneridae</taxon>
        <taxon>Pentapetalae</taxon>
        <taxon>asterids</taxon>
        <taxon>campanulids</taxon>
        <taxon>Asterales</taxon>
        <taxon>Asteraceae</taxon>
        <taxon>Asteroideae</taxon>
        <taxon>Heliantheae alliance</taxon>
        <taxon>Heliantheae</taxon>
        <taxon>Helianthus</taxon>
    </lineage>
</organism>
<proteinExistence type="predicted"/>
<reference evidence="2" key="2">
    <citation type="submission" date="2020-06" db="EMBL/GenBank/DDBJ databases">
        <title>Helianthus annuus Genome sequencing and assembly Release 2.</title>
        <authorList>
            <person name="Gouzy J."/>
            <person name="Langlade N."/>
            <person name="Munos S."/>
        </authorList>
    </citation>
    <scope>NUCLEOTIDE SEQUENCE</scope>
    <source>
        <tissue evidence="2">Leaves</tissue>
    </source>
</reference>
<sequence length="143" mass="15512">MVEVQEVVAVVDMEQGVRMVVGMVAGVGVGVDTVVEAVEEMEEKVDMEVVVEKVVVQVGHMAMVLMVEEVVVGREAVAVVNMEAVDMVVVAEMGPVVVMVAIFHEIRVLSYASCIFIVLKIIGVVESCIFKLCAFELIQTSKR</sequence>
<keyword evidence="1" id="KW-0812">Transmembrane</keyword>
<evidence type="ECO:0000256" key="1">
    <source>
        <dbReference type="SAM" id="Phobius"/>
    </source>
</evidence>
<dbReference type="AlphaFoldDB" id="A0A9K3JIS5"/>
<dbReference type="Gramene" id="mRNA:HanXRQr2_Chr03g0127331">
    <property type="protein sequence ID" value="CDS:HanXRQr2_Chr03g0127331.1"/>
    <property type="gene ID" value="HanXRQr2_Chr03g0127331"/>
</dbReference>
<dbReference type="Proteomes" id="UP000215914">
    <property type="component" value="Unassembled WGS sequence"/>
</dbReference>
<keyword evidence="1" id="KW-0472">Membrane</keyword>
<name>A0A9K3JIS5_HELAN</name>
<comment type="caution">
    <text evidence="2">The sequence shown here is derived from an EMBL/GenBank/DDBJ whole genome shotgun (WGS) entry which is preliminary data.</text>
</comment>
<reference evidence="2" key="1">
    <citation type="journal article" date="2017" name="Nature">
        <title>The sunflower genome provides insights into oil metabolism, flowering and Asterid evolution.</title>
        <authorList>
            <person name="Badouin H."/>
            <person name="Gouzy J."/>
            <person name="Grassa C.J."/>
            <person name="Murat F."/>
            <person name="Staton S.E."/>
            <person name="Cottret L."/>
            <person name="Lelandais-Briere C."/>
            <person name="Owens G.L."/>
            <person name="Carrere S."/>
            <person name="Mayjonade B."/>
            <person name="Legrand L."/>
            <person name="Gill N."/>
            <person name="Kane N.C."/>
            <person name="Bowers J.E."/>
            <person name="Hubner S."/>
            <person name="Bellec A."/>
            <person name="Berard A."/>
            <person name="Berges H."/>
            <person name="Blanchet N."/>
            <person name="Boniface M.C."/>
            <person name="Brunel D."/>
            <person name="Catrice O."/>
            <person name="Chaidir N."/>
            <person name="Claudel C."/>
            <person name="Donnadieu C."/>
            <person name="Faraut T."/>
            <person name="Fievet G."/>
            <person name="Helmstetter N."/>
            <person name="King M."/>
            <person name="Knapp S.J."/>
            <person name="Lai Z."/>
            <person name="Le Paslier M.C."/>
            <person name="Lippi Y."/>
            <person name="Lorenzon L."/>
            <person name="Mandel J.R."/>
            <person name="Marage G."/>
            <person name="Marchand G."/>
            <person name="Marquand E."/>
            <person name="Bret-Mestries E."/>
            <person name="Morien E."/>
            <person name="Nambeesan S."/>
            <person name="Nguyen T."/>
            <person name="Pegot-Espagnet P."/>
            <person name="Pouilly N."/>
            <person name="Raftis F."/>
            <person name="Sallet E."/>
            <person name="Schiex T."/>
            <person name="Thomas J."/>
            <person name="Vandecasteele C."/>
            <person name="Vares D."/>
            <person name="Vear F."/>
            <person name="Vautrin S."/>
            <person name="Crespi M."/>
            <person name="Mangin B."/>
            <person name="Burke J.M."/>
            <person name="Salse J."/>
            <person name="Munos S."/>
            <person name="Vincourt P."/>
            <person name="Rieseberg L.H."/>
            <person name="Langlade N.B."/>
        </authorList>
    </citation>
    <scope>NUCLEOTIDE SEQUENCE</scope>
    <source>
        <tissue evidence="2">Leaves</tissue>
    </source>
</reference>
<evidence type="ECO:0000313" key="3">
    <source>
        <dbReference type="Proteomes" id="UP000215914"/>
    </source>
</evidence>
<keyword evidence="1" id="KW-1133">Transmembrane helix</keyword>
<protein>
    <submittedName>
        <fullName evidence="2">Uncharacterized protein</fullName>
    </submittedName>
</protein>